<keyword evidence="2" id="KW-0645">Protease</keyword>
<dbReference type="Pfam" id="PF01343">
    <property type="entry name" value="Peptidase_S49"/>
    <property type="match status" value="2"/>
</dbReference>
<organism evidence="7 8">
    <name type="scientific">Nepenthes gracilis</name>
    <name type="common">Slender pitcher plant</name>
    <dbReference type="NCBI Taxonomy" id="150966"/>
    <lineage>
        <taxon>Eukaryota</taxon>
        <taxon>Viridiplantae</taxon>
        <taxon>Streptophyta</taxon>
        <taxon>Embryophyta</taxon>
        <taxon>Tracheophyta</taxon>
        <taxon>Spermatophyta</taxon>
        <taxon>Magnoliopsida</taxon>
        <taxon>eudicotyledons</taxon>
        <taxon>Gunneridae</taxon>
        <taxon>Pentapetalae</taxon>
        <taxon>Caryophyllales</taxon>
        <taxon>Nepenthaceae</taxon>
        <taxon>Nepenthes</taxon>
    </lineage>
</organism>
<evidence type="ECO:0000313" key="7">
    <source>
        <dbReference type="EMBL" id="GMH01052.1"/>
    </source>
</evidence>
<dbReference type="Gene3D" id="3.90.226.10">
    <property type="entry name" value="2-enoyl-CoA Hydratase, Chain A, domain 1"/>
    <property type="match status" value="2"/>
</dbReference>
<accession>A0AAD3RXE0</accession>
<reference evidence="7" key="1">
    <citation type="submission" date="2023-05" db="EMBL/GenBank/DDBJ databases">
        <title>Nepenthes gracilis genome sequencing.</title>
        <authorList>
            <person name="Fukushima K."/>
        </authorList>
    </citation>
    <scope>NUCLEOTIDE SEQUENCE</scope>
    <source>
        <strain evidence="7">SING2019-196</strain>
    </source>
</reference>
<dbReference type="EMBL" id="BSYO01000002">
    <property type="protein sequence ID" value="GMH01052.1"/>
    <property type="molecule type" value="Genomic_DNA"/>
</dbReference>
<protein>
    <recommendedName>
        <fullName evidence="6">Peptidase S49 domain-containing protein</fullName>
    </recommendedName>
</protein>
<feature type="domain" description="Peptidase S49" evidence="6">
    <location>
        <begin position="465"/>
        <end position="535"/>
    </location>
</feature>
<dbReference type="SUPFAM" id="SSF52096">
    <property type="entry name" value="ClpP/crotonase"/>
    <property type="match status" value="2"/>
</dbReference>
<name>A0AAD3RXE0_NEPGR</name>
<keyword evidence="4" id="KW-0720">Serine protease</keyword>
<comment type="similarity">
    <text evidence="1">Belongs to the peptidase S49 family.</text>
</comment>
<dbReference type="AlphaFoldDB" id="A0AAD3RXE0"/>
<sequence>MSKLLHSPHLHRCSIAAIPLYKQHILHPIHLSPSLSSYVLSSSHFLTLSNCSFLASVPKYFSTSLSSRISGRNISIRAFEDSSSPETQTAQRSKSDSEENQNGTAAPEMEVYPTGEFEFKEFGAWEKFVVKLRMLFAFPWERVKKGSVLTMKLRGQISDQLKSRFSSGLSLPQICENFIKAAYDPRISGIYLHIEPLNCGWGKIEEIRRHIMDFRKSGKFIVGFVPACGEKEYYLACACEELYAPPSAYFRLYGLAVQASFLGGVFEKVGVQPQVVRIGKYKSAGDQLTRKSLSDENREMLITLLDNIYGNWIDKVSSAKGKKREDFENFINEGVYKVERLKEEGLITDLKYDDEVIVMLKEKLQFQTDKNLPMVDYRKYSRVRKWTLGLSGGKDRIAVIRASGSISRVRSPLSVPASGIVAEQLIEKIRSVRESKRYKAAIIRIDSPGGDALASDLMWREIRLLATSIPVIASMSDVAASGGYYMAMAAGTIVAENLTLTGSIGVVTGKFNLGNLYEKIGFNKEIISRGKYAELPAAEQRPFR</sequence>
<evidence type="ECO:0000256" key="4">
    <source>
        <dbReference type="ARBA" id="ARBA00022825"/>
    </source>
</evidence>
<evidence type="ECO:0000313" key="8">
    <source>
        <dbReference type="Proteomes" id="UP001279734"/>
    </source>
</evidence>
<feature type="compositionally biased region" description="Polar residues" evidence="5">
    <location>
        <begin position="81"/>
        <end position="92"/>
    </location>
</feature>
<dbReference type="CDD" id="cd07018">
    <property type="entry name" value="S49_SppA_67K_type"/>
    <property type="match status" value="1"/>
</dbReference>
<dbReference type="InterPro" id="IPR002142">
    <property type="entry name" value="Peptidase_S49"/>
</dbReference>
<gene>
    <name evidence="7" type="ORF">Nepgr_002891</name>
</gene>
<dbReference type="InterPro" id="IPR047217">
    <property type="entry name" value="S49_SppA_67K_type_N"/>
</dbReference>
<dbReference type="Gene3D" id="6.20.330.10">
    <property type="match status" value="1"/>
</dbReference>
<dbReference type="Proteomes" id="UP001279734">
    <property type="component" value="Unassembled WGS sequence"/>
</dbReference>
<dbReference type="GO" id="GO:0008236">
    <property type="term" value="F:serine-type peptidase activity"/>
    <property type="evidence" value="ECO:0007669"/>
    <property type="project" value="UniProtKB-KW"/>
</dbReference>
<keyword evidence="3" id="KW-0378">Hydrolase</keyword>
<evidence type="ECO:0000256" key="1">
    <source>
        <dbReference type="ARBA" id="ARBA00008683"/>
    </source>
</evidence>
<comment type="caution">
    <text evidence="7">The sequence shown here is derived from an EMBL/GenBank/DDBJ whole genome shotgun (WGS) entry which is preliminary data.</text>
</comment>
<feature type="domain" description="Peptidase S49" evidence="6">
    <location>
        <begin position="217"/>
        <end position="364"/>
    </location>
</feature>
<dbReference type="CDD" id="cd07023">
    <property type="entry name" value="S49_Sppa_N_C"/>
    <property type="match status" value="1"/>
</dbReference>
<proteinExistence type="inferred from homology"/>
<evidence type="ECO:0000256" key="3">
    <source>
        <dbReference type="ARBA" id="ARBA00022801"/>
    </source>
</evidence>
<dbReference type="PANTHER" id="PTHR33209">
    <property type="entry name" value="PROTEASE 4"/>
    <property type="match status" value="1"/>
</dbReference>
<dbReference type="InterPro" id="IPR047272">
    <property type="entry name" value="S49_SppA_C"/>
</dbReference>
<dbReference type="GO" id="GO:0006508">
    <property type="term" value="P:proteolysis"/>
    <property type="evidence" value="ECO:0007669"/>
    <property type="project" value="UniProtKB-KW"/>
</dbReference>
<evidence type="ECO:0000256" key="2">
    <source>
        <dbReference type="ARBA" id="ARBA00022670"/>
    </source>
</evidence>
<dbReference type="PANTHER" id="PTHR33209:SF1">
    <property type="entry name" value="PEPTIDASE S49 DOMAIN-CONTAINING PROTEIN"/>
    <property type="match status" value="1"/>
</dbReference>
<dbReference type="InterPro" id="IPR029045">
    <property type="entry name" value="ClpP/crotonase-like_dom_sf"/>
</dbReference>
<evidence type="ECO:0000256" key="5">
    <source>
        <dbReference type="SAM" id="MobiDB-lite"/>
    </source>
</evidence>
<keyword evidence="8" id="KW-1185">Reference proteome</keyword>
<evidence type="ECO:0000259" key="6">
    <source>
        <dbReference type="Pfam" id="PF01343"/>
    </source>
</evidence>
<feature type="region of interest" description="Disordered" evidence="5">
    <location>
        <begin position="80"/>
        <end position="107"/>
    </location>
</feature>